<accession>A0AAV5AQL3</accession>
<sequence length="353" mass="40705">MSISNRIQTFVKLGNFLKEITDNQLDNEIVFSEKKSSEQEEFRTIIQKAYQQNAWFTPENIDFAFRQWAKVLTYDHLNRWLSEYIFENKKSRKIALILAGNIPLVGFHDVVSVLLAGHTALIKCSSNDTLLIPFLMKKLIEINPSMAENIIFTDHKITDYDAVIATGSNNTARYFEYYFGKKPYIIRKNRNSVAVLTGNETQNELFELGKDIFTYFGLGCRSVSKIFVPNGYDFNAFFSAIYPYHTIVEHTKYANNYDYNKAVYLMSLFVIKENGFLMIKQDTAYSSPIATLFYEYYSDLNSLSQKLKTAQKQIQCIVSNGFTSDEIPFGQTQTPALWQYADGIDTIDFLNNL</sequence>
<dbReference type="InterPro" id="IPR008670">
    <property type="entry name" value="CoA_reduct_LuxC"/>
</dbReference>
<dbReference type="Proteomes" id="UP001207736">
    <property type="component" value="Unassembled WGS sequence"/>
</dbReference>
<evidence type="ECO:0000256" key="1">
    <source>
        <dbReference type="ARBA" id="ARBA00022857"/>
    </source>
</evidence>
<comment type="caution">
    <text evidence="2">The sequence shown here is derived from an EMBL/GenBank/DDBJ whole genome shotgun (WGS) entry which is preliminary data.</text>
</comment>
<dbReference type="GO" id="GO:0003995">
    <property type="term" value="F:acyl-CoA dehydrogenase activity"/>
    <property type="evidence" value="ECO:0007669"/>
    <property type="project" value="InterPro"/>
</dbReference>
<dbReference type="AlphaFoldDB" id="A0AAV5AQL3"/>
<gene>
    <name evidence="2" type="ORF">RCZ15_05610</name>
    <name evidence="3" type="ORF">RCZ16_12480</name>
</gene>
<evidence type="ECO:0000313" key="2">
    <source>
        <dbReference type="EMBL" id="GJM49586.1"/>
    </source>
</evidence>
<dbReference type="EMBL" id="BQKA01000011">
    <property type="protein sequence ID" value="GJM49586.1"/>
    <property type="molecule type" value="Genomic_DNA"/>
</dbReference>
<dbReference type="RefSeq" id="WP_264845195.1">
    <property type="nucleotide sequence ID" value="NZ_BPMA01000006.1"/>
</dbReference>
<dbReference type="EMBL" id="BQKB01000022">
    <property type="protein sequence ID" value="GJM52931.1"/>
    <property type="molecule type" value="Genomic_DNA"/>
</dbReference>
<reference evidence="2 5" key="1">
    <citation type="submission" date="2021-11" db="EMBL/GenBank/DDBJ databases">
        <title>Draft genome sequence of Capnocytophaga sp. strain KC07075 isolated from cat oral cavity.</title>
        <authorList>
            <person name="Suzuki M."/>
            <person name="Imaoka K."/>
            <person name="Kimura M."/>
            <person name="Morikawa S."/>
            <person name="Maeda K."/>
        </authorList>
    </citation>
    <scope>NUCLEOTIDE SEQUENCE</scope>
    <source>
        <strain evidence="2">KC07075</strain>
        <strain evidence="3 5">KC07079</strain>
    </source>
</reference>
<evidence type="ECO:0000313" key="5">
    <source>
        <dbReference type="Proteomes" id="UP001208692"/>
    </source>
</evidence>
<dbReference type="InterPro" id="IPR016161">
    <property type="entry name" value="Ald_DH/histidinol_DH"/>
</dbReference>
<protein>
    <submittedName>
        <fullName evidence="2">Acyl-CoA reductase</fullName>
    </submittedName>
</protein>
<dbReference type="SUPFAM" id="SSF53720">
    <property type="entry name" value="ALDH-like"/>
    <property type="match status" value="1"/>
</dbReference>
<keyword evidence="1" id="KW-0521">NADP</keyword>
<name>A0AAV5AQL3_9FLAO</name>
<dbReference type="GO" id="GO:0008218">
    <property type="term" value="P:bioluminescence"/>
    <property type="evidence" value="ECO:0007669"/>
    <property type="project" value="InterPro"/>
</dbReference>
<proteinExistence type="predicted"/>
<evidence type="ECO:0000313" key="3">
    <source>
        <dbReference type="EMBL" id="GJM52931.1"/>
    </source>
</evidence>
<keyword evidence="5" id="KW-1185">Reference proteome</keyword>
<organism evidence="2 4">
    <name type="scientific">Capnocytophaga catalasegens</name>
    <dbReference type="NCBI Taxonomy" id="1004260"/>
    <lineage>
        <taxon>Bacteria</taxon>
        <taxon>Pseudomonadati</taxon>
        <taxon>Bacteroidota</taxon>
        <taxon>Flavobacteriia</taxon>
        <taxon>Flavobacteriales</taxon>
        <taxon>Flavobacteriaceae</taxon>
        <taxon>Capnocytophaga</taxon>
    </lineage>
</organism>
<dbReference type="Pfam" id="PF05893">
    <property type="entry name" value="LuxC"/>
    <property type="match status" value="1"/>
</dbReference>
<evidence type="ECO:0000313" key="4">
    <source>
        <dbReference type="Proteomes" id="UP001207736"/>
    </source>
</evidence>
<dbReference type="Proteomes" id="UP001208692">
    <property type="component" value="Unassembled WGS sequence"/>
</dbReference>